<name>A0A811NGJ0_9POAL</name>
<reference evidence="1" key="1">
    <citation type="submission" date="2020-10" db="EMBL/GenBank/DDBJ databases">
        <authorList>
            <person name="Han B."/>
            <person name="Lu T."/>
            <person name="Zhao Q."/>
            <person name="Huang X."/>
            <person name="Zhao Y."/>
        </authorList>
    </citation>
    <scope>NUCLEOTIDE SEQUENCE</scope>
</reference>
<protein>
    <submittedName>
        <fullName evidence="1">Uncharacterized protein</fullName>
    </submittedName>
</protein>
<comment type="caution">
    <text evidence="1">The sequence shown here is derived from an EMBL/GenBank/DDBJ whole genome shotgun (WGS) entry which is preliminary data.</text>
</comment>
<evidence type="ECO:0000313" key="2">
    <source>
        <dbReference type="Proteomes" id="UP000604825"/>
    </source>
</evidence>
<dbReference type="EMBL" id="CAJGYO010000003">
    <property type="protein sequence ID" value="CAD6221695.1"/>
    <property type="molecule type" value="Genomic_DNA"/>
</dbReference>
<organism evidence="1 2">
    <name type="scientific">Miscanthus lutarioriparius</name>
    <dbReference type="NCBI Taxonomy" id="422564"/>
    <lineage>
        <taxon>Eukaryota</taxon>
        <taxon>Viridiplantae</taxon>
        <taxon>Streptophyta</taxon>
        <taxon>Embryophyta</taxon>
        <taxon>Tracheophyta</taxon>
        <taxon>Spermatophyta</taxon>
        <taxon>Magnoliopsida</taxon>
        <taxon>Liliopsida</taxon>
        <taxon>Poales</taxon>
        <taxon>Poaceae</taxon>
        <taxon>PACMAD clade</taxon>
        <taxon>Panicoideae</taxon>
        <taxon>Andropogonodae</taxon>
        <taxon>Andropogoneae</taxon>
        <taxon>Saccharinae</taxon>
        <taxon>Miscanthus</taxon>
    </lineage>
</organism>
<sequence>MMNLRRRFVNLVAENCMSSVCSLHRLDVSQRLFYPSTAEAEAAKPTIYRLSLPPPTYNFQPAVVGRNVEQHLFGLANPRISESRILWRSQEGNTFLYDADSHTAWSMPNGLRYKGYGPIVISAPVPVDDADADADADSAPGEQEDLFVMCSNSGYPSFQVLRFDHSKPKPFNPRTFTDADPSWEWNSLPPPPVSEGSSIYTHAVLDGGRVICVSASPFGGTYLFDTVGREWMRQATSDWHMPFLGAPQYVPDLKLWLGVSWSGDEDDSDRHHLCASSDLGGAVDAATRGEYRPSVTVTHHWKEGLETPVGWNTASAELLDLGEGRFCIAKIIYEVVKDDYPEYQNSVGKTAALLTGVEMVRGAGDGCSSNPSSSSSSEEGFRMVVHKSLRYIFRRESINWVL</sequence>
<accession>A0A811NGJ0</accession>
<evidence type="ECO:0000313" key="1">
    <source>
        <dbReference type="EMBL" id="CAD6221695.1"/>
    </source>
</evidence>
<dbReference type="Proteomes" id="UP000604825">
    <property type="component" value="Unassembled WGS sequence"/>
</dbReference>
<dbReference type="Pfam" id="PF07893">
    <property type="entry name" value="DUF1668"/>
    <property type="match status" value="1"/>
</dbReference>
<dbReference type="PANTHER" id="PTHR33085:SF113">
    <property type="entry name" value="OS05G0126000 PROTEIN"/>
    <property type="match status" value="1"/>
</dbReference>
<gene>
    <name evidence="1" type="ORF">NCGR_LOCUS14929</name>
</gene>
<dbReference type="AlphaFoldDB" id="A0A811NGJ0"/>
<dbReference type="InterPro" id="IPR012871">
    <property type="entry name" value="DUF1668_ORYSA"/>
</dbReference>
<keyword evidence="2" id="KW-1185">Reference proteome</keyword>
<proteinExistence type="predicted"/>
<dbReference type="PANTHER" id="PTHR33085">
    <property type="entry name" value="OS12G0113100 PROTEIN-RELATED"/>
    <property type="match status" value="1"/>
</dbReference>
<dbReference type="OrthoDB" id="591320at2759"/>